<dbReference type="EMBL" id="SULG01000031">
    <property type="protein sequence ID" value="TLD41970.1"/>
    <property type="molecule type" value="Genomic_DNA"/>
</dbReference>
<name>A0A533QN14_9BACT</name>
<dbReference type="SUPFAM" id="SSF47240">
    <property type="entry name" value="Ferritin-like"/>
    <property type="match status" value="1"/>
</dbReference>
<dbReference type="AlphaFoldDB" id="A0A533QN14"/>
<dbReference type="GO" id="GO:0016491">
    <property type="term" value="F:oxidoreductase activity"/>
    <property type="evidence" value="ECO:0007669"/>
    <property type="project" value="InterPro"/>
</dbReference>
<evidence type="ECO:0000313" key="2">
    <source>
        <dbReference type="EMBL" id="TLD41970.1"/>
    </source>
</evidence>
<organism evidence="2 3">
    <name type="scientific">Candidatus Jettenia ecosi</name>
    <dbReference type="NCBI Taxonomy" id="2494326"/>
    <lineage>
        <taxon>Bacteria</taxon>
        <taxon>Pseudomonadati</taxon>
        <taxon>Planctomycetota</taxon>
        <taxon>Candidatus Brocadiia</taxon>
        <taxon>Candidatus Brocadiales</taxon>
        <taxon>Candidatus Brocadiaceae</taxon>
        <taxon>Candidatus Jettenia</taxon>
    </lineage>
</organism>
<sequence length="167" mass="19117">MKYENFNDGEALKLAINIEEEGLEFYSTLAKNVKDTKVKEVFSKLASDERDHLAYFQKAYHEITSSINATEVCEDYTVDLYLKHLIDTGIFTQKDEAKRLAKEVKTDIDALKIGIQAEKDSILYYSEAAKNTRHTAGKAAFEHLANEEKKHLKLLAEQIKVLKKMVK</sequence>
<gene>
    <name evidence="2" type="ORF">JETT_1759</name>
</gene>
<dbReference type="InterPro" id="IPR009078">
    <property type="entry name" value="Ferritin-like_SF"/>
</dbReference>
<dbReference type="Proteomes" id="UP000319783">
    <property type="component" value="Unassembled WGS sequence"/>
</dbReference>
<dbReference type="InterPro" id="IPR012347">
    <property type="entry name" value="Ferritin-like"/>
</dbReference>
<protein>
    <submittedName>
        <fullName evidence="2">Rubrerythrin</fullName>
    </submittedName>
</protein>
<accession>A0A533QN14</accession>
<reference evidence="2 3" key="1">
    <citation type="submission" date="2019-04" db="EMBL/GenBank/DDBJ databases">
        <title>Genome of a novel bacterium Candidatus Jettenia ecosi reconstructed from metagenome of an anammox bioreactor.</title>
        <authorList>
            <person name="Mardanov A.V."/>
            <person name="Beletsky A.V."/>
            <person name="Ravin N.V."/>
            <person name="Botchkova E.A."/>
            <person name="Litti Y.V."/>
            <person name="Nozhevnikova A.N."/>
        </authorList>
    </citation>
    <scope>NUCLEOTIDE SEQUENCE [LARGE SCALE GENOMIC DNA]</scope>
    <source>
        <strain evidence="2">J2</strain>
    </source>
</reference>
<dbReference type="GO" id="GO:0046872">
    <property type="term" value="F:metal ion binding"/>
    <property type="evidence" value="ECO:0007669"/>
    <property type="project" value="InterPro"/>
</dbReference>
<dbReference type="Pfam" id="PF02915">
    <property type="entry name" value="Rubrerythrin"/>
    <property type="match status" value="1"/>
</dbReference>
<dbReference type="InterPro" id="IPR003251">
    <property type="entry name" value="Rr_diiron-bd_dom"/>
</dbReference>
<evidence type="ECO:0000259" key="1">
    <source>
        <dbReference type="Pfam" id="PF02915"/>
    </source>
</evidence>
<dbReference type="PANTHER" id="PTHR33531">
    <property type="entry name" value="RUBRERYTHRIN SUBFAMILY"/>
    <property type="match status" value="1"/>
</dbReference>
<proteinExistence type="predicted"/>
<feature type="domain" description="Rubrerythrin diiron-binding" evidence="1">
    <location>
        <begin position="10"/>
        <end position="156"/>
    </location>
</feature>
<dbReference type="Gene3D" id="1.20.1260.10">
    <property type="match status" value="1"/>
</dbReference>
<comment type="caution">
    <text evidence="2">The sequence shown here is derived from an EMBL/GenBank/DDBJ whole genome shotgun (WGS) entry which is preliminary data.</text>
</comment>
<dbReference type="PANTHER" id="PTHR33531:SF7">
    <property type="entry name" value="HYPOTHETICAL MEMBRANE PROTEIN, CONSERVED"/>
    <property type="match status" value="1"/>
</dbReference>
<evidence type="ECO:0000313" key="3">
    <source>
        <dbReference type="Proteomes" id="UP000319783"/>
    </source>
</evidence>
<dbReference type="CDD" id="cd01045">
    <property type="entry name" value="Ferritin_like_AB"/>
    <property type="match status" value="1"/>
</dbReference>